<evidence type="ECO:0000259" key="5">
    <source>
        <dbReference type="PROSITE" id="PS50835"/>
    </source>
</evidence>
<dbReference type="GO" id="GO:0009897">
    <property type="term" value="C:external side of plasma membrane"/>
    <property type="evidence" value="ECO:0007669"/>
    <property type="project" value="TreeGrafter"/>
</dbReference>
<dbReference type="InterPro" id="IPR050504">
    <property type="entry name" value="IgSF_BTN/MOG"/>
</dbReference>
<dbReference type="GO" id="GO:0050852">
    <property type="term" value="P:T cell receptor signaling pathway"/>
    <property type="evidence" value="ECO:0007669"/>
    <property type="project" value="TreeGrafter"/>
</dbReference>
<feature type="domain" description="Ig-like" evidence="5">
    <location>
        <begin position="14"/>
        <end position="116"/>
    </location>
</feature>
<keyword evidence="7" id="KW-1185">Reference proteome</keyword>
<dbReference type="InterPro" id="IPR007110">
    <property type="entry name" value="Ig-like_dom"/>
</dbReference>
<dbReference type="Proteomes" id="UP000261340">
    <property type="component" value="Unplaced"/>
</dbReference>
<dbReference type="Pfam" id="PF07686">
    <property type="entry name" value="V-set"/>
    <property type="match status" value="1"/>
</dbReference>
<keyword evidence="4" id="KW-1133">Transmembrane helix</keyword>
<dbReference type="OMA" id="KEARGME"/>
<keyword evidence="4" id="KW-0812">Transmembrane</keyword>
<feature type="transmembrane region" description="Helical" evidence="4">
    <location>
        <begin position="123"/>
        <end position="144"/>
    </location>
</feature>
<dbReference type="GO" id="GO:0005102">
    <property type="term" value="F:signaling receptor binding"/>
    <property type="evidence" value="ECO:0007669"/>
    <property type="project" value="TreeGrafter"/>
</dbReference>
<protein>
    <recommendedName>
        <fullName evidence="5">Ig-like domain-containing protein</fullName>
    </recommendedName>
</protein>
<dbReference type="PANTHER" id="PTHR24100">
    <property type="entry name" value="BUTYROPHILIN"/>
    <property type="match status" value="1"/>
</dbReference>
<dbReference type="Ensembl" id="ENSACIT00000013251.1">
    <property type="protein sequence ID" value="ENSACIP00000012890.1"/>
    <property type="gene ID" value="ENSACIG00000010063.1"/>
</dbReference>
<evidence type="ECO:0000256" key="3">
    <source>
        <dbReference type="ARBA" id="ARBA00023319"/>
    </source>
</evidence>
<reference evidence="6" key="2">
    <citation type="submission" date="2025-09" db="UniProtKB">
        <authorList>
            <consortium name="Ensembl"/>
        </authorList>
    </citation>
    <scope>IDENTIFICATION</scope>
</reference>
<dbReference type="SUPFAM" id="SSF48726">
    <property type="entry name" value="Immunoglobulin"/>
    <property type="match status" value="1"/>
</dbReference>
<name>A0A3Q0RX63_AMPCI</name>
<keyword evidence="2 4" id="KW-0472">Membrane</keyword>
<evidence type="ECO:0000256" key="4">
    <source>
        <dbReference type="SAM" id="Phobius"/>
    </source>
</evidence>
<organism evidence="6 7">
    <name type="scientific">Amphilophus citrinellus</name>
    <name type="common">Midas cichlid</name>
    <name type="synonym">Cichlasoma citrinellum</name>
    <dbReference type="NCBI Taxonomy" id="61819"/>
    <lineage>
        <taxon>Eukaryota</taxon>
        <taxon>Metazoa</taxon>
        <taxon>Chordata</taxon>
        <taxon>Craniata</taxon>
        <taxon>Vertebrata</taxon>
        <taxon>Euteleostomi</taxon>
        <taxon>Actinopterygii</taxon>
        <taxon>Neopterygii</taxon>
        <taxon>Teleostei</taxon>
        <taxon>Neoteleostei</taxon>
        <taxon>Acanthomorphata</taxon>
        <taxon>Ovalentaria</taxon>
        <taxon>Cichlomorphae</taxon>
        <taxon>Cichliformes</taxon>
        <taxon>Cichlidae</taxon>
        <taxon>New World cichlids</taxon>
        <taxon>Cichlasomatinae</taxon>
        <taxon>Heroini</taxon>
        <taxon>Amphilophus</taxon>
    </lineage>
</organism>
<dbReference type="InterPro" id="IPR003599">
    <property type="entry name" value="Ig_sub"/>
</dbReference>
<dbReference type="InterPro" id="IPR013106">
    <property type="entry name" value="Ig_V-set"/>
</dbReference>
<dbReference type="GO" id="GO:0001817">
    <property type="term" value="P:regulation of cytokine production"/>
    <property type="evidence" value="ECO:0007669"/>
    <property type="project" value="TreeGrafter"/>
</dbReference>
<dbReference type="SMART" id="SM00409">
    <property type="entry name" value="IG"/>
    <property type="match status" value="1"/>
</dbReference>
<dbReference type="GeneTree" id="ENSGT01150000287217"/>
<keyword evidence="3" id="KW-0393">Immunoglobulin domain</keyword>
<evidence type="ECO:0000256" key="1">
    <source>
        <dbReference type="ARBA" id="ARBA00004370"/>
    </source>
</evidence>
<evidence type="ECO:0000313" key="7">
    <source>
        <dbReference type="Proteomes" id="UP000261340"/>
    </source>
</evidence>
<dbReference type="PROSITE" id="PS50835">
    <property type="entry name" value="IG_LIKE"/>
    <property type="match status" value="1"/>
</dbReference>
<comment type="subcellular location">
    <subcellularLocation>
        <location evidence="1">Membrane</location>
    </subcellularLocation>
</comment>
<dbReference type="Gene3D" id="2.60.40.10">
    <property type="entry name" value="Immunoglobulins"/>
    <property type="match status" value="1"/>
</dbReference>
<dbReference type="AlphaFoldDB" id="A0A3Q0RX63"/>
<sequence>SNTKKCLRHSASFPCLSESSCLSLQETITAESGQEITLTCRAPINNNKIIVAEWSRAHLETKYVVFYRNGKFAPAKQHPSFKNRVDLQDRQMKDGDVSVILKDVTTADEGTYECHVFMEGDGAAGVVVGLTVLALLVVGVGVVLVIVSVVLVFVVVSVVVGGSGGGGFVIYRKRLKKRVFCCGD</sequence>
<dbReference type="InterPro" id="IPR013783">
    <property type="entry name" value="Ig-like_fold"/>
</dbReference>
<evidence type="ECO:0000256" key="2">
    <source>
        <dbReference type="ARBA" id="ARBA00023136"/>
    </source>
</evidence>
<reference evidence="6" key="1">
    <citation type="submission" date="2025-08" db="UniProtKB">
        <authorList>
            <consortium name="Ensembl"/>
        </authorList>
    </citation>
    <scope>IDENTIFICATION</scope>
</reference>
<feature type="transmembrane region" description="Helical" evidence="4">
    <location>
        <begin position="150"/>
        <end position="171"/>
    </location>
</feature>
<dbReference type="InterPro" id="IPR036179">
    <property type="entry name" value="Ig-like_dom_sf"/>
</dbReference>
<dbReference type="PANTHER" id="PTHR24100:SF151">
    <property type="entry name" value="ICOS LIGAND"/>
    <property type="match status" value="1"/>
</dbReference>
<evidence type="ECO:0000313" key="6">
    <source>
        <dbReference type="Ensembl" id="ENSACIP00000012890.1"/>
    </source>
</evidence>
<accession>A0A3Q0RX63</accession>
<proteinExistence type="predicted"/>